<evidence type="ECO:0000256" key="4">
    <source>
        <dbReference type="SAM" id="MobiDB-lite"/>
    </source>
</evidence>
<dbReference type="InterPro" id="IPR039422">
    <property type="entry name" value="MarR/SlyA-like"/>
</dbReference>
<evidence type="ECO:0000259" key="5">
    <source>
        <dbReference type="PROSITE" id="PS50995"/>
    </source>
</evidence>
<dbReference type="PROSITE" id="PS01117">
    <property type="entry name" value="HTH_MARR_1"/>
    <property type="match status" value="1"/>
</dbReference>
<evidence type="ECO:0000256" key="1">
    <source>
        <dbReference type="ARBA" id="ARBA00023015"/>
    </source>
</evidence>
<dbReference type="EMBL" id="JBHSBL010000021">
    <property type="protein sequence ID" value="MFC4069798.1"/>
    <property type="molecule type" value="Genomic_DNA"/>
</dbReference>
<dbReference type="SUPFAM" id="SSF46785">
    <property type="entry name" value="Winged helix' DNA-binding domain"/>
    <property type="match status" value="1"/>
</dbReference>
<feature type="region of interest" description="Disordered" evidence="4">
    <location>
        <begin position="1"/>
        <end position="35"/>
    </location>
</feature>
<comment type="caution">
    <text evidence="6">The sequence shown here is derived from an EMBL/GenBank/DDBJ whole genome shotgun (WGS) entry which is preliminary data.</text>
</comment>
<dbReference type="RefSeq" id="WP_378070687.1">
    <property type="nucleotide sequence ID" value="NZ_JBHSBL010000021.1"/>
</dbReference>
<dbReference type="InterPro" id="IPR036388">
    <property type="entry name" value="WH-like_DNA-bd_sf"/>
</dbReference>
<dbReference type="InterPro" id="IPR000835">
    <property type="entry name" value="HTH_MarR-typ"/>
</dbReference>
<dbReference type="SMART" id="SM00347">
    <property type="entry name" value="HTH_MARR"/>
    <property type="match status" value="1"/>
</dbReference>
<dbReference type="InterPro" id="IPR036390">
    <property type="entry name" value="WH_DNA-bd_sf"/>
</dbReference>
<dbReference type="PROSITE" id="PS50995">
    <property type="entry name" value="HTH_MARR_2"/>
    <property type="match status" value="1"/>
</dbReference>
<name>A0ABV8IZS4_9ACTN</name>
<keyword evidence="3" id="KW-0804">Transcription</keyword>
<sequence>MPGRSPADDLGGTPGEQRFGQEEGETSPSGPPYRQLDGYGLDVVAATTSSPAGSSRSTCGIRAESAQAVASVYQAANAVRAHVTNEVPRPVDLSWTGFVVLWVVWIWDGLETRHAAEAAAISKGTLTGVVKTLETRGLLTKQQRQDDRRLVDLRVTPAGTARMKEIFPRFNAIETRVVSGLSERRKKDLTASLRTIVTDIEDLKDKKN</sequence>
<dbReference type="PANTHER" id="PTHR33164">
    <property type="entry name" value="TRANSCRIPTIONAL REGULATOR, MARR FAMILY"/>
    <property type="match status" value="1"/>
</dbReference>
<dbReference type="Pfam" id="PF01047">
    <property type="entry name" value="MarR"/>
    <property type="match status" value="1"/>
</dbReference>
<protein>
    <submittedName>
        <fullName evidence="6">MarR family winged helix-turn-helix transcriptional regulator</fullName>
    </submittedName>
</protein>
<evidence type="ECO:0000256" key="2">
    <source>
        <dbReference type="ARBA" id="ARBA00023125"/>
    </source>
</evidence>
<proteinExistence type="predicted"/>
<keyword evidence="7" id="KW-1185">Reference proteome</keyword>
<reference evidence="7" key="1">
    <citation type="journal article" date="2019" name="Int. J. Syst. Evol. Microbiol.">
        <title>The Global Catalogue of Microorganisms (GCM) 10K type strain sequencing project: providing services to taxonomists for standard genome sequencing and annotation.</title>
        <authorList>
            <consortium name="The Broad Institute Genomics Platform"/>
            <consortium name="The Broad Institute Genome Sequencing Center for Infectious Disease"/>
            <person name="Wu L."/>
            <person name="Ma J."/>
        </authorList>
    </citation>
    <scope>NUCLEOTIDE SEQUENCE [LARGE SCALE GENOMIC DNA]</scope>
    <source>
        <strain evidence="7">TBRC 5832</strain>
    </source>
</reference>
<keyword evidence="1" id="KW-0805">Transcription regulation</keyword>
<dbReference type="Proteomes" id="UP001595867">
    <property type="component" value="Unassembled WGS sequence"/>
</dbReference>
<dbReference type="PANTHER" id="PTHR33164:SF89">
    <property type="entry name" value="MARR FAMILY REGULATORY PROTEIN"/>
    <property type="match status" value="1"/>
</dbReference>
<keyword evidence="2" id="KW-0238">DNA-binding</keyword>
<gene>
    <name evidence="6" type="ORF">ACFO0C_33150</name>
</gene>
<feature type="domain" description="HTH marR-type" evidence="5">
    <location>
        <begin position="65"/>
        <end position="202"/>
    </location>
</feature>
<evidence type="ECO:0000256" key="3">
    <source>
        <dbReference type="ARBA" id="ARBA00023163"/>
    </source>
</evidence>
<evidence type="ECO:0000313" key="6">
    <source>
        <dbReference type="EMBL" id="MFC4069798.1"/>
    </source>
</evidence>
<dbReference type="InterPro" id="IPR023187">
    <property type="entry name" value="Tscrpt_reg_MarR-type_CS"/>
</dbReference>
<evidence type="ECO:0000313" key="7">
    <source>
        <dbReference type="Proteomes" id="UP001595867"/>
    </source>
</evidence>
<dbReference type="Gene3D" id="1.10.10.10">
    <property type="entry name" value="Winged helix-like DNA-binding domain superfamily/Winged helix DNA-binding domain"/>
    <property type="match status" value="1"/>
</dbReference>
<organism evidence="6 7">
    <name type="scientific">Actinoplanes subglobosus</name>
    <dbReference type="NCBI Taxonomy" id="1547892"/>
    <lineage>
        <taxon>Bacteria</taxon>
        <taxon>Bacillati</taxon>
        <taxon>Actinomycetota</taxon>
        <taxon>Actinomycetes</taxon>
        <taxon>Micromonosporales</taxon>
        <taxon>Micromonosporaceae</taxon>
        <taxon>Actinoplanes</taxon>
    </lineage>
</organism>
<accession>A0ABV8IZS4</accession>